<comment type="caution">
    <text evidence="2">The sequence shown here is derived from an EMBL/GenBank/DDBJ whole genome shotgun (WGS) entry which is preliminary data.</text>
</comment>
<organism evidence="2 3">
    <name type="scientific">Oryza meyeriana var. granulata</name>
    <dbReference type="NCBI Taxonomy" id="110450"/>
    <lineage>
        <taxon>Eukaryota</taxon>
        <taxon>Viridiplantae</taxon>
        <taxon>Streptophyta</taxon>
        <taxon>Embryophyta</taxon>
        <taxon>Tracheophyta</taxon>
        <taxon>Spermatophyta</taxon>
        <taxon>Magnoliopsida</taxon>
        <taxon>Liliopsida</taxon>
        <taxon>Poales</taxon>
        <taxon>Poaceae</taxon>
        <taxon>BOP clade</taxon>
        <taxon>Oryzoideae</taxon>
        <taxon>Oryzeae</taxon>
        <taxon>Oryzinae</taxon>
        <taxon>Oryza</taxon>
        <taxon>Oryza meyeriana</taxon>
    </lineage>
</organism>
<reference evidence="2 3" key="1">
    <citation type="submission" date="2019-11" db="EMBL/GenBank/DDBJ databases">
        <title>Whole genome sequence of Oryza granulata.</title>
        <authorList>
            <person name="Li W."/>
        </authorList>
    </citation>
    <scope>NUCLEOTIDE SEQUENCE [LARGE SCALE GENOMIC DNA]</scope>
    <source>
        <strain evidence="3">cv. Menghai</strain>
        <tissue evidence="2">Leaf</tissue>
    </source>
</reference>
<dbReference type="AlphaFoldDB" id="A0A6G1EP19"/>
<name>A0A6G1EP19_9ORYZ</name>
<dbReference type="Proteomes" id="UP000479710">
    <property type="component" value="Unassembled WGS sequence"/>
</dbReference>
<feature type="compositionally biased region" description="Basic and acidic residues" evidence="1">
    <location>
        <begin position="1"/>
        <end position="12"/>
    </location>
</feature>
<evidence type="ECO:0000313" key="2">
    <source>
        <dbReference type="EMBL" id="KAF0926367.1"/>
    </source>
</evidence>
<protein>
    <submittedName>
        <fullName evidence="2">Uncharacterized protein</fullName>
    </submittedName>
</protein>
<dbReference type="EMBL" id="SPHZ02000003">
    <property type="protein sequence ID" value="KAF0926367.1"/>
    <property type="molecule type" value="Genomic_DNA"/>
</dbReference>
<gene>
    <name evidence="2" type="ORF">E2562_023082</name>
</gene>
<feature type="region of interest" description="Disordered" evidence="1">
    <location>
        <begin position="1"/>
        <end position="22"/>
    </location>
</feature>
<keyword evidence="3" id="KW-1185">Reference proteome</keyword>
<feature type="non-terminal residue" evidence="2">
    <location>
        <position position="102"/>
    </location>
</feature>
<evidence type="ECO:0000256" key="1">
    <source>
        <dbReference type="SAM" id="MobiDB-lite"/>
    </source>
</evidence>
<accession>A0A6G1EP19</accession>
<sequence length="102" mass="10796">MAAELVGERVQRPDGGATSSSSSLLFRPVKLALHDGDGGRALTHPPTAAAFLADLQMDAEVILAIIPREELDAGSGSAQLICCMRLYGLSMPLQSLMNLTMR</sequence>
<evidence type="ECO:0000313" key="3">
    <source>
        <dbReference type="Proteomes" id="UP000479710"/>
    </source>
</evidence>
<proteinExistence type="predicted"/>